<accession>A0A7G9GP16</accession>
<dbReference type="Gene3D" id="3.40.50.10490">
    <property type="entry name" value="Glucose-6-phosphate isomerase like protein, domain 1"/>
    <property type="match status" value="1"/>
</dbReference>
<keyword evidence="7" id="KW-1185">Reference proteome</keyword>
<gene>
    <name evidence="6" type="ORF">H9Q80_00900</name>
</gene>
<evidence type="ECO:0000259" key="5">
    <source>
        <dbReference type="PROSITE" id="PS51464"/>
    </source>
</evidence>
<feature type="domain" description="SIS" evidence="5">
    <location>
        <begin position="107"/>
        <end position="245"/>
    </location>
</feature>
<evidence type="ECO:0000259" key="4">
    <source>
        <dbReference type="PROSITE" id="PS51071"/>
    </source>
</evidence>
<dbReference type="GO" id="GO:0003700">
    <property type="term" value="F:DNA-binding transcription factor activity"/>
    <property type="evidence" value="ECO:0007669"/>
    <property type="project" value="InterPro"/>
</dbReference>
<evidence type="ECO:0000256" key="1">
    <source>
        <dbReference type="ARBA" id="ARBA00023015"/>
    </source>
</evidence>
<proteinExistence type="predicted"/>
<dbReference type="SUPFAM" id="SSF53697">
    <property type="entry name" value="SIS domain"/>
    <property type="match status" value="1"/>
</dbReference>
<protein>
    <submittedName>
        <fullName evidence="6">MurR/RpiR family transcriptional regulator</fullName>
    </submittedName>
</protein>
<evidence type="ECO:0000256" key="3">
    <source>
        <dbReference type="ARBA" id="ARBA00023163"/>
    </source>
</evidence>
<evidence type="ECO:0000256" key="2">
    <source>
        <dbReference type="ARBA" id="ARBA00023125"/>
    </source>
</evidence>
<organism evidence="6 7">
    <name type="scientific">[Eubacterium] hominis</name>
    <dbReference type="NCBI Taxonomy" id="2764325"/>
    <lineage>
        <taxon>Bacteria</taxon>
        <taxon>Bacillati</taxon>
        <taxon>Bacillota</taxon>
        <taxon>Erysipelotrichia</taxon>
        <taxon>Erysipelotrichales</taxon>
        <taxon>Erysipelotrichaceae</taxon>
        <taxon>Amedibacillus</taxon>
    </lineage>
</organism>
<name>A0A7G9GP16_9FIRM</name>
<evidence type="ECO:0000313" key="7">
    <source>
        <dbReference type="Proteomes" id="UP000515856"/>
    </source>
</evidence>
<dbReference type="Proteomes" id="UP000515856">
    <property type="component" value="Chromosome"/>
</dbReference>
<evidence type="ECO:0000313" key="6">
    <source>
        <dbReference type="EMBL" id="QNM12548.1"/>
    </source>
</evidence>
<keyword evidence="2" id="KW-0238">DNA-binding</keyword>
<dbReference type="PROSITE" id="PS51071">
    <property type="entry name" value="HTH_RPIR"/>
    <property type="match status" value="1"/>
</dbReference>
<dbReference type="InterPro" id="IPR036388">
    <property type="entry name" value="WH-like_DNA-bd_sf"/>
</dbReference>
<dbReference type="Pfam" id="PF01380">
    <property type="entry name" value="SIS"/>
    <property type="match status" value="1"/>
</dbReference>
<dbReference type="InterPro" id="IPR035472">
    <property type="entry name" value="RpiR-like_SIS"/>
</dbReference>
<keyword evidence="1" id="KW-0805">Transcription regulation</keyword>
<dbReference type="InterPro" id="IPR009057">
    <property type="entry name" value="Homeodomain-like_sf"/>
</dbReference>
<dbReference type="InterPro" id="IPR000281">
    <property type="entry name" value="HTH_RpiR"/>
</dbReference>
<dbReference type="GO" id="GO:1901135">
    <property type="term" value="P:carbohydrate derivative metabolic process"/>
    <property type="evidence" value="ECO:0007669"/>
    <property type="project" value="InterPro"/>
</dbReference>
<dbReference type="CDD" id="cd05013">
    <property type="entry name" value="SIS_RpiR"/>
    <property type="match status" value="1"/>
</dbReference>
<dbReference type="RefSeq" id="WP_117452907.1">
    <property type="nucleotide sequence ID" value="NZ_CP060636.1"/>
</dbReference>
<dbReference type="Pfam" id="PF01418">
    <property type="entry name" value="HTH_6"/>
    <property type="match status" value="1"/>
</dbReference>
<dbReference type="InterPro" id="IPR001347">
    <property type="entry name" value="SIS_dom"/>
</dbReference>
<dbReference type="GO" id="GO:0097367">
    <property type="term" value="F:carbohydrate derivative binding"/>
    <property type="evidence" value="ECO:0007669"/>
    <property type="project" value="InterPro"/>
</dbReference>
<dbReference type="Gene3D" id="1.10.10.10">
    <property type="entry name" value="Winged helix-like DNA-binding domain superfamily/Winged helix DNA-binding domain"/>
    <property type="match status" value="1"/>
</dbReference>
<dbReference type="PANTHER" id="PTHR30514">
    <property type="entry name" value="GLUCOKINASE"/>
    <property type="match status" value="1"/>
</dbReference>
<dbReference type="InterPro" id="IPR046348">
    <property type="entry name" value="SIS_dom_sf"/>
</dbReference>
<dbReference type="KEGG" id="ehn:H9Q80_00900"/>
<dbReference type="EMBL" id="CP060636">
    <property type="protein sequence ID" value="QNM12548.1"/>
    <property type="molecule type" value="Genomic_DNA"/>
</dbReference>
<sequence>MKVEELMNRHYQSFSENDKYIAACILQNKADCIHLSIEEFGDKYHVSKSSLSRFSQKLKLPGYSELRSMLRMDQGKNKVNTSSFVDVAIHNYHAMIEDMRKKDMTSLFQKFDQAQRILIFASGYAQAKVASEWKRIFLPTHKIIYDIHGYDMAQSFARMAQPADLVLLISLDGESEDVLKIAEYLRLNQIPSVSITKMKMNSLSLLCNENLYIHSLKVPEEYGVNYEITTPYFILIEMLFIEYQKYMRYEHIPTK</sequence>
<dbReference type="InterPro" id="IPR047640">
    <property type="entry name" value="RpiR-like"/>
</dbReference>
<dbReference type="GO" id="GO:0003677">
    <property type="term" value="F:DNA binding"/>
    <property type="evidence" value="ECO:0007669"/>
    <property type="project" value="UniProtKB-KW"/>
</dbReference>
<dbReference type="AlphaFoldDB" id="A0A7G9GP16"/>
<dbReference type="SUPFAM" id="SSF46689">
    <property type="entry name" value="Homeodomain-like"/>
    <property type="match status" value="1"/>
</dbReference>
<dbReference type="PANTHER" id="PTHR30514:SF1">
    <property type="entry name" value="HTH-TYPE TRANSCRIPTIONAL REGULATOR HEXR-RELATED"/>
    <property type="match status" value="1"/>
</dbReference>
<feature type="domain" description="HTH rpiR-type" evidence="4">
    <location>
        <begin position="1"/>
        <end position="77"/>
    </location>
</feature>
<dbReference type="PROSITE" id="PS51464">
    <property type="entry name" value="SIS"/>
    <property type="match status" value="1"/>
</dbReference>
<reference evidence="6 7" key="1">
    <citation type="submission" date="2020-08" db="EMBL/GenBank/DDBJ databases">
        <authorList>
            <person name="Liu C."/>
            <person name="Sun Q."/>
        </authorList>
    </citation>
    <scope>NUCLEOTIDE SEQUENCE [LARGE SCALE GENOMIC DNA]</scope>
    <source>
        <strain evidence="6 7">NSJ-61</strain>
    </source>
</reference>
<keyword evidence="3" id="KW-0804">Transcription</keyword>